<organism evidence="2 3">
    <name type="scientific">Jaminaea rosea</name>
    <dbReference type="NCBI Taxonomy" id="1569628"/>
    <lineage>
        <taxon>Eukaryota</taxon>
        <taxon>Fungi</taxon>
        <taxon>Dikarya</taxon>
        <taxon>Basidiomycota</taxon>
        <taxon>Ustilaginomycotina</taxon>
        <taxon>Exobasidiomycetes</taxon>
        <taxon>Microstromatales</taxon>
        <taxon>Microstromatales incertae sedis</taxon>
        <taxon>Jaminaea</taxon>
    </lineage>
</organism>
<gene>
    <name evidence="2" type="ORF">BDZ90DRAFT_115539</name>
</gene>
<reference evidence="2 3" key="1">
    <citation type="journal article" date="2018" name="Mol. Biol. Evol.">
        <title>Broad Genomic Sampling Reveals a Smut Pathogenic Ancestry of the Fungal Clade Ustilaginomycotina.</title>
        <authorList>
            <person name="Kijpornyongpan T."/>
            <person name="Mondo S.J."/>
            <person name="Barry K."/>
            <person name="Sandor L."/>
            <person name="Lee J."/>
            <person name="Lipzen A."/>
            <person name="Pangilinan J."/>
            <person name="LaButti K."/>
            <person name="Hainaut M."/>
            <person name="Henrissat B."/>
            <person name="Grigoriev I.V."/>
            <person name="Spatafora J.W."/>
            <person name="Aime M.C."/>
        </authorList>
    </citation>
    <scope>NUCLEOTIDE SEQUENCE [LARGE SCALE GENOMIC DNA]</scope>
    <source>
        <strain evidence="2 3">MCA 5214</strain>
    </source>
</reference>
<evidence type="ECO:0000313" key="2">
    <source>
        <dbReference type="EMBL" id="PWN29622.1"/>
    </source>
</evidence>
<keyword evidence="3" id="KW-1185">Reference proteome</keyword>
<name>A0A316UWL6_9BASI</name>
<feature type="compositionally biased region" description="Polar residues" evidence="1">
    <location>
        <begin position="18"/>
        <end position="40"/>
    </location>
</feature>
<dbReference type="AlphaFoldDB" id="A0A316UWL6"/>
<feature type="compositionally biased region" description="Low complexity" evidence="1">
    <location>
        <begin position="48"/>
        <end position="60"/>
    </location>
</feature>
<proteinExistence type="predicted"/>
<feature type="region of interest" description="Disordered" evidence="1">
    <location>
        <begin position="1"/>
        <end position="62"/>
    </location>
</feature>
<dbReference type="EMBL" id="KZ819663">
    <property type="protein sequence ID" value="PWN29622.1"/>
    <property type="molecule type" value="Genomic_DNA"/>
</dbReference>
<protein>
    <submittedName>
        <fullName evidence="2">Uncharacterized protein</fullName>
    </submittedName>
</protein>
<dbReference type="Proteomes" id="UP000245884">
    <property type="component" value="Unassembled WGS sequence"/>
</dbReference>
<evidence type="ECO:0000256" key="1">
    <source>
        <dbReference type="SAM" id="MobiDB-lite"/>
    </source>
</evidence>
<evidence type="ECO:0000313" key="3">
    <source>
        <dbReference type="Proteomes" id="UP000245884"/>
    </source>
</evidence>
<dbReference type="GeneID" id="37025070"/>
<sequence length="139" mass="15456">MRLDADRILGPRARSQRRGNASNTWRRQQRISALQASQVNFRDDEYSTRTTHTAPATSSAPVRASQLLSLAQHRDDKHTRGPRSLSCSLFLSLLVLPSTDHQVSASSTITHLAPCVRTTTQSPLQLRATIQVNPRFGVQ</sequence>
<dbReference type="RefSeq" id="XP_025364234.1">
    <property type="nucleotide sequence ID" value="XM_025503247.1"/>
</dbReference>
<accession>A0A316UWL6</accession>